<accession>A0A0V0W7F8</accession>
<sequence length="97" mass="10935">LDFRHLPAPLKVAFCPLAQDREPLFIVISGPRFLVYKWNNHSARLAMEISCQDDKLTCCLWVIGTSPHCSTIVVGGKLGNLYMLKLDERSCFLNVKA</sequence>
<comment type="caution">
    <text evidence="1">The sequence shown here is derived from an EMBL/GenBank/DDBJ whole genome shotgun (WGS) entry which is preliminary data.</text>
</comment>
<dbReference type="AlphaFoldDB" id="A0A0V0W7F8"/>
<dbReference type="EMBL" id="JYDU01001156">
    <property type="protein sequence ID" value="KRX71819.1"/>
    <property type="molecule type" value="Genomic_DNA"/>
</dbReference>
<evidence type="ECO:0000313" key="1">
    <source>
        <dbReference type="EMBL" id="KRX71819.1"/>
    </source>
</evidence>
<dbReference type="Proteomes" id="UP000054815">
    <property type="component" value="Unassembled WGS sequence"/>
</dbReference>
<protein>
    <submittedName>
        <fullName evidence="1">Uncharacterized protein</fullName>
    </submittedName>
</protein>
<feature type="non-terminal residue" evidence="1">
    <location>
        <position position="1"/>
    </location>
</feature>
<evidence type="ECO:0000313" key="2">
    <source>
        <dbReference type="Proteomes" id="UP000054815"/>
    </source>
</evidence>
<proteinExistence type="predicted"/>
<gene>
    <name evidence="1" type="ORF">T4E_282</name>
</gene>
<dbReference type="STRING" id="6337.A0A0V0W7F8"/>
<organism evidence="1 2">
    <name type="scientific">Trichinella pseudospiralis</name>
    <name type="common">Parasitic roundworm</name>
    <dbReference type="NCBI Taxonomy" id="6337"/>
    <lineage>
        <taxon>Eukaryota</taxon>
        <taxon>Metazoa</taxon>
        <taxon>Ecdysozoa</taxon>
        <taxon>Nematoda</taxon>
        <taxon>Enoplea</taxon>
        <taxon>Dorylaimia</taxon>
        <taxon>Trichinellida</taxon>
        <taxon>Trichinellidae</taxon>
        <taxon>Trichinella</taxon>
    </lineage>
</organism>
<feature type="non-terminal residue" evidence="1">
    <location>
        <position position="97"/>
    </location>
</feature>
<name>A0A0V0W7F8_TRIPS</name>
<reference evidence="1 2" key="1">
    <citation type="submission" date="2015-01" db="EMBL/GenBank/DDBJ databases">
        <title>Evolution of Trichinella species and genotypes.</title>
        <authorList>
            <person name="Korhonen P.K."/>
            <person name="Edoardo P."/>
            <person name="Giuseppe L.R."/>
            <person name="Gasser R.B."/>
        </authorList>
    </citation>
    <scope>NUCLEOTIDE SEQUENCE [LARGE SCALE GENOMIC DNA]</scope>
    <source>
        <strain evidence="1">ISS141</strain>
    </source>
</reference>